<feature type="domain" description="Thioesterase" evidence="6">
    <location>
        <begin position="574"/>
        <end position="674"/>
    </location>
</feature>
<name>A0AAV9GLI8_9PEZI</name>
<dbReference type="PANTHER" id="PTHR43004">
    <property type="entry name" value="TRK SYSTEM POTASSIUM UPTAKE PROTEIN"/>
    <property type="match status" value="1"/>
</dbReference>
<dbReference type="AlphaFoldDB" id="A0AAV9GLI8"/>
<dbReference type="Pfam" id="PF00975">
    <property type="entry name" value="Thioesterase"/>
    <property type="match status" value="1"/>
</dbReference>
<feature type="region of interest" description="Disordered" evidence="5">
    <location>
        <begin position="724"/>
        <end position="744"/>
    </location>
</feature>
<accession>A0AAV9GLI8</accession>
<comment type="caution">
    <text evidence="8">The sequence shown here is derived from an EMBL/GenBank/DDBJ whole genome shotgun (WGS) entry which is preliminary data.</text>
</comment>
<evidence type="ECO:0000313" key="9">
    <source>
        <dbReference type="Proteomes" id="UP001321760"/>
    </source>
</evidence>
<dbReference type="InterPro" id="IPR050641">
    <property type="entry name" value="RIFMO-like"/>
</dbReference>
<dbReference type="GO" id="GO:0016709">
    <property type="term" value="F:oxidoreductase activity, acting on paired donors, with incorporation or reduction of molecular oxygen, NAD(P)H as one donor, and incorporation of one atom of oxygen"/>
    <property type="evidence" value="ECO:0007669"/>
    <property type="project" value="UniProtKB-ARBA"/>
</dbReference>
<dbReference type="SUPFAM" id="SSF53474">
    <property type="entry name" value="alpha/beta-Hydrolases"/>
    <property type="match status" value="1"/>
</dbReference>
<evidence type="ECO:0000256" key="2">
    <source>
        <dbReference type="ARBA" id="ARBA00022630"/>
    </source>
</evidence>
<dbReference type="Gene3D" id="3.40.50.1820">
    <property type="entry name" value="alpha/beta hydrolase"/>
    <property type="match status" value="1"/>
</dbReference>
<evidence type="ECO:0000313" key="8">
    <source>
        <dbReference type="EMBL" id="KAK4448168.1"/>
    </source>
</evidence>
<protein>
    <recommendedName>
        <fullName evidence="10">Monooxygenase</fullName>
    </recommendedName>
</protein>
<dbReference type="InterPro" id="IPR036188">
    <property type="entry name" value="FAD/NAD-bd_sf"/>
</dbReference>
<dbReference type="GO" id="GO:0071949">
    <property type="term" value="F:FAD binding"/>
    <property type="evidence" value="ECO:0007669"/>
    <property type="project" value="InterPro"/>
</dbReference>
<dbReference type="Gene3D" id="3.30.70.2450">
    <property type="match status" value="1"/>
</dbReference>
<dbReference type="Proteomes" id="UP001321760">
    <property type="component" value="Unassembled WGS sequence"/>
</dbReference>
<gene>
    <name evidence="8" type="ORF">QBC34DRAFT_301542</name>
</gene>
<comment type="cofactor">
    <cofactor evidence="1">
        <name>FAD</name>
        <dbReference type="ChEBI" id="CHEBI:57692"/>
    </cofactor>
</comment>
<keyword evidence="3" id="KW-0274">FAD</keyword>
<evidence type="ECO:0000256" key="1">
    <source>
        <dbReference type="ARBA" id="ARBA00001974"/>
    </source>
</evidence>
<dbReference type="PRINTS" id="PR00420">
    <property type="entry name" value="RNGMNOXGNASE"/>
</dbReference>
<dbReference type="InterPro" id="IPR001031">
    <property type="entry name" value="Thioesterase"/>
</dbReference>
<dbReference type="InterPro" id="IPR002938">
    <property type="entry name" value="FAD-bd"/>
</dbReference>
<keyword evidence="2" id="KW-0285">Flavoprotein</keyword>
<dbReference type="InterPro" id="IPR029058">
    <property type="entry name" value="AB_hydrolase_fold"/>
</dbReference>
<proteinExistence type="predicted"/>
<reference evidence="8" key="1">
    <citation type="journal article" date="2023" name="Mol. Phylogenet. Evol.">
        <title>Genome-scale phylogeny and comparative genomics of the fungal order Sordariales.</title>
        <authorList>
            <person name="Hensen N."/>
            <person name="Bonometti L."/>
            <person name="Westerberg I."/>
            <person name="Brannstrom I.O."/>
            <person name="Guillou S."/>
            <person name="Cros-Aarteil S."/>
            <person name="Calhoun S."/>
            <person name="Haridas S."/>
            <person name="Kuo A."/>
            <person name="Mondo S."/>
            <person name="Pangilinan J."/>
            <person name="Riley R."/>
            <person name="LaButti K."/>
            <person name="Andreopoulos B."/>
            <person name="Lipzen A."/>
            <person name="Chen C."/>
            <person name="Yan M."/>
            <person name="Daum C."/>
            <person name="Ng V."/>
            <person name="Clum A."/>
            <person name="Steindorff A."/>
            <person name="Ohm R.A."/>
            <person name="Martin F."/>
            <person name="Silar P."/>
            <person name="Natvig D.O."/>
            <person name="Lalanne C."/>
            <person name="Gautier V."/>
            <person name="Ament-Velasquez S.L."/>
            <person name="Kruys A."/>
            <person name="Hutchinson M.I."/>
            <person name="Powell A.J."/>
            <person name="Barry K."/>
            <person name="Miller A.N."/>
            <person name="Grigoriev I.V."/>
            <person name="Debuchy R."/>
            <person name="Gladieux P."/>
            <person name="Hiltunen Thoren M."/>
            <person name="Johannesson H."/>
        </authorList>
    </citation>
    <scope>NUCLEOTIDE SEQUENCE</scope>
    <source>
        <strain evidence="8">PSN243</strain>
    </source>
</reference>
<evidence type="ECO:0000259" key="6">
    <source>
        <dbReference type="Pfam" id="PF00975"/>
    </source>
</evidence>
<reference evidence="8" key="2">
    <citation type="submission" date="2023-05" db="EMBL/GenBank/DDBJ databases">
        <authorList>
            <consortium name="Lawrence Berkeley National Laboratory"/>
            <person name="Steindorff A."/>
            <person name="Hensen N."/>
            <person name="Bonometti L."/>
            <person name="Westerberg I."/>
            <person name="Brannstrom I.O."/>
            <person name="Guillou S."/>
            <person name="Cros-Aarteil S."/>
            <person name="Calhoun S."/>
            <person name="Haridas S."/>
            <person name="Kuo A."/>
            <person name="Mondo S."/>
            <person name="Pangilinan J."/>
            <person name="Riley R."/>
            <person name="Labutti K."/>
            <person name="Andreopoulos B."/>
            <person name="Lipzen A."/>
            <person name="Chen C."/>
            <person name="Yanf M."/>
            <person name="Daum C."/>
            <person name="Ng V."/>
            <person name="Clum A."/>
            <person name="Ohm R."/>
            <person name="Martin F."/>
            <person name="Silar P."/>
            <person name="Natvig D."/>
            <person name="Lalanne C."/>
            <person name="Gautier V."/>
            <person name="Ament-Velasquez S.L."/>
            <person name="Kruys A."/>
            <person name="Hutchinson M.I."/>
            <person name="Powell A.J."/>
            <person name="Barry K."/>
            <person name="Miller A.N."/>
            <person name="Grigoriev I.V."/>
            <person name="Debuchy R."/>
            <person name="Gladieux P."/>
            <person name="Thoren M.H."/>
            <person name="Johannesson H."/>
        </authorList>
    </citation>
    <scope>NUCLEOTIDE SEQUENCE</scope>
    <source>
        <strain evidence="8">PSN243</strain>
    </source>
</reference>
<keyword evidence="4" id="KW-0560">Oxidoreductase</keyword>
<evidence type="ECO:0000256" key="4">
    <source>
        <dbReference type="ARBA" id="ARBA00023002"/>
    </source>
</evidence>
<dbReference type="SUPFAM" id="SSF51905">
    <property type="entry name" value="FAD/NAD(P)-binding domain"/>
    <property type="match status" value="1"/>
</dbReference>
<keyword evidence="9" id="KW-1185">Reference proteome</keyword>
<dbReference type="Gene3D" id="3.50.50.60">
    <property type="entry name" value="FAD/NAD(P)-binding domain"/>
    <property type="match status" value="1"/>
</dbReference>
<dbReference type="PANTHER" id="PTHR43004:SF19">
    <property type="entry name" value="BINDING MONOOXYGENASE, PUTATIVE (JCVI)-RELATED"/>
    <property type="match status" value="1"/>
</dbReference>
<dbReference type="EMBL" id="MU865944">
    <property type="protein sequence ID" value="KAK4448168.1"/>
    <property type="molecule type" value="Genomic_DNA"/>
</dbReference>
<evidence type="ECO:0000259" key="7">
    <source>
        <dbReference type="Pfam" id="PF01494"/>
    </source>
</evidence>
<dbReference type="Pfam" id="PF01494">
    <property type="entry name" value="FAD_binding_3"/>
    <property type="match status" value="1"/>
</dbReference>
<dbReference type="Gene3D" id="3.40.30.120">
    <property type="match status" value="1"/>
</dbReference>
<evidence type="ECO:0000256" key="3">
    <source>
        <dbReference type="ARBA" id="ARBA00022827"/>
    </source>
</evidence>
<feature type="domain" description="FAD-binding" evidence="7">
    <location>
        <begin position="3"/>
        <end position="349"/>
    </location>
</feature>
<evidence type="ECO:0008006" key="10">
    <source>
        <dbReference type="Google" id="ProtNLM"/>
    </source>
</evidence>
<feature type="compositionally biased region" description="Basic and acidic residues" evidence="5">
    <location>
        <begin position="730"/>
        <end position="744"/>
    </location>
</feature>
<evidence type="ECO:0000256" key="5">
    <source>
        <dbReference type="SAM" id="MobiDB-lite"/>
    </source>
</evidence>
<sequence length="832" mass="91761">MYDCDVLIVGGGPVGVTLALELAQQKVSFRIIDQAPERSDKSRAMVIQPRTLELLNRHGHAQSLVDQGRPIKGLNIIVNNKPATGINLDTVETVDSEFPLPLGISQADTERFLDECLATHGFSVERPLAAKSITQDSDSVTTTIENTFTSSQSTIRSRYVVGCDGAHSFVRHAATNLSFPGAPYSQDFLLCDAHITTPTSLPLDRFSLMMADAVCMFFPMTNNIVRFITSAPSSESSPDQLTLPYFQSLLAKYAPPGHGILTNAVWISRFRLHHRGVNAYRDGRLLLAGDAAHIHSPVGGQGMNTGIQDAVNLGWKLAAVLQGRTADPEGLLNSYDAERRRVGEHLLQTTDKAFNVAVSKNWLYIKTRNLVFSAVLPIVMPRVMKGARQQGWYKFLTEFGVTYRKGPVVGAASGWVGRVGKGDRCPDGRVVGEKGEEVTVQGICGGRGYCLLVVVPPGGEKVEGHGEVVGRVKEAMRDGVEGRFIFARPKGEGEVPQGGYVDVEGKVCKMFGFTKPGYVLVRPDLYVAHIGHLEKVDELVGFVKGLSRHTMIEITNPSLIQEGPRVAPWKKITPLVLIHDGGGTIFSYHCLGHLDRTTYGIANPRYYTGESWEGGIPEVARHYLKLIKSVIPRGKFILGGWSLGGLISMEIARLVADDPALCLVGLIMIDSIFPSPRHINRDVPVVQHLIEWNERTRQETRDAIMRCFKDSGEMVSRWTLPTWGDESVEGEGHKTPGPTDRDRVLPPPPVILLRAELPVPVTEPGVSRVDVLRHERFLGWDQYRKDWITEVMDLPNCHHFNIFVGEEALDLVTAKINKACRDLDAIHLAKQR</sequence>
<organism evidence="8 9">
    <name type="scientific">Podospora aff. communis PSN243</name>
    <dbReference type="NCBI Taxonomy" id="3040156"/>
    <lineage>
        <taxon>Eukaryota</taxon>
        <taxon>Fungi</taxon>
        <taxon>Dikarya</taxon>
        <taxon>Ascomycota</taxon>
        <taxon>Pezizomycotina</taxon>
        <taxon>Sordariomycetes</taxon>
        <taxon>Sordariomycetidae</taxon>
        <taxon>Sordariales</taxon>
        <taxon>Podosporaceae</taxon>
        <taxon>Podospora</taxon>
    </lineage>
</organism>